<gene>
    <name evidence="1" type="ORF">QU481_04415</name>
</gene>
<accession>A0ABT7XK11</accession>
<organism evidence="1 2">
    <name type="scientific">Crenobacter oryzisoli</name>
    <dbReference type="NCBI Taxonomy" id="3056844"/>
    <lineage>
        <taxon>Bacteria</taxon>
        <taxon>Pseudomonadati</taxon>
        <taxon>Pseudomonadota</taxon>
        <taxon>Betaproteobacteria</taxon>
        <taxon>Neisseriales</taxon>
        <taxon>Neisseriaceae</taxon>
        <taxon>Crenobacter</taxon>
    </lineage>
</organism>
<reference evidence="1" key="1">
    <citation type="submission" date="2023-06" db="EMBL/GenBank/DDBJ databases">
        <authorList>
            <person name="Zhang S."/>
        </authorList>
    </citation>
    <scope>NUCLEOTIDE SEQUENCE</scope>
    <source>
        <strain evidence="1">SG2303</strain>
    </source>
</reference>
<dbReference type="RefSeq" id="WP_289828679.1">
    <property type="nucleotide sequence ID" value="NZ_JAUEDK010000005.1"/>
</dbReference>
<dbReference type="Proteomes" id="UP001168540">
    <property type="component" value="Unassembled WGS sequence"/>
</dbReference>
<comment type="caution">
    <text evidence="1">The sequence shown here is derived from an EMBL/GenBank/DDBJ whole genome shotgun (WGS) entry which is preliminary data.</text>
</comment>
<sequence>MRQGWLIEPFACRLPLTQGYYLVHSHRTPLRPAAQRLKAWLIVVREQVFPGSAGLC</sequence>
<keyword evidence="2" id="KW-1185">Reference proteome</keyword>
<evidence type="ECO:0000313" key="2">
    <source>
        <dbReference type="Proteomes" id="UP001168540"/>
    </source>
</evidence>
<dbReference type="EMBL" id="JAUEDK010000005">
    <property type="protein sequence ID" value="MDN0074131.1"/>
    <property type="molecule type" value="Genomic_DNA"/>
</dbReference>
<proteinExistence type="predicted"/>
<name>A0ABT7XK11_9NEIS</name>
<protein>
    <recommendedName>
        <fullName evidence="3">LysR substrate-binding domain-containing protein</fullName>
    </recommendedName>
</protein>
<evidence type="ECO:0008006" key="3">
    <source>
        <dbReference type="Google" id="ProtNLM"/>
    </source>
</evidence>
<evidence type="ECO:0000313" key="1">
    <source>
        <dbReference type="EMBL" id="MDN0074131.1"/>
    </source>
</evidence>